<protein>
    <submittedName>
        <fullName evidence="2">UPAR/Ly6 domain-containing protein</fullName>
    </submittedName>
</protein>
<keyword evidence="1" id="KW-1185">Reference proteome</keyword>
<dbReference type="Proteomes" id="UP000095287">
    <property type="component" value="Unplaced"/>
</dbReference>
<accession>A0A1I7YUM0</accession>
<reference evidence="2" key="1">
    <citation type="submission" date="2016-11" db="UniProtKB">
        <authorList>
            <consortium name="WormBaseParasite"/>
        </authorList>
    </citation>
    <scope>IDENTIFICATION</scope>
</reference>
<name>A0A1I7YUM0_9BILA</name>
<sequence>MKLIGHVLEFPLSVRNDTMKEYSSIHGIRLMSPLKFEFKDLESMATLWPVTTDLDEAAEVQLHYRDRRVSKILHLRSLWNHDETVDGRSVPPGRGRCPHLPRLRAVPRQRSHRSRQCASGRYHGTLFESSNLKLSFQATNCDKCIAVKESNRLIVGCLKEPHSPQLFNGYTQPECPPGSYDFKCNADICCCHGEYCFDQLRKFFSAKKPSGTVTCPVYRQPLDQFGKLSSAVVPADQKFSRSTCAICNARKDSSGVEFQCVEIGDTDEYCKSKTNYVGGALACDVSGADCCCRGPTCKDDYERLFSALQMPQPSVKEAYSRGTSNFISIWTVLLTVLLSVSST</sequence>
<evidence type="ECO:0000313" key="2">
    <source>
        <dbReference type="WBParaSite" id="L893_g1991.t1"/>
    </source>
</evidence>
<dbReference type="WBParaSite" id="L893_g1991.t1">
    <property type="protein sequence ID" value="L893_g1991.t1"/>
    <property type="gene ID" value="L893_g1991"/>
</dbReference>
<organism evidence="1 2">
    <name type="scientific">Steinernema glaseri</name>
    <dbReference type="NCBI Taxonomy" id="37863"/>
    <lineage>
        <taxon>Eukaryota</taxon>
        <taxon>Metazoa</taxon>
        <taxon>Ecdysozoa</taxon>
        <taxon>Nematoda</taxon>
        <taxon>Chromadorea</taxon>
        <taxon>Rhabditida</taxon>
        <taxon>Tylenchina</taxon>
        <taxon>Panagrolaimomorpha</taxon>
        <taxon>Strongyloidoidea</taxon>
        <taxon>Steinernematidae</taxon>
        <taxon>Steinernema</taxon>
    </lineage>
</organism>
<dbReference type="AlphaFoldDB" id="A0A1I7YUM0"/>
<proteinExistence type="predicted"/>
<evidence type="ECO:0000313" key="1">
    <source>
        <dbReference type="Proteomes" id="UP000095287"/>
    </source>
</evidence>